<evidence type="ECO:0000313" key="2">
    <source>
        <dbReference type="Proteomes" id="UP000033220"/>
    </source>
</evidence>
<dbReference type="Proteomes" id="UP000033220">
    <property type="component" value="Chromosome DSM 122"/>
</dbReference>
<accession>H6SM33</accession>
<dbReference type="OrthoDB" id="784829at2"/>
<dbReference type="PATRIC" id="fig|1150469.3.peg.2749"/>
<dbReference type="KEGG" id="rpm:RSPPHO_02422"/>
<dbReference type="STRING" id="1150469.RSPPHO_02422"/>
<dbReference type="eggNOG" id="COG5519">
    <property type="taxonomic scope" value="Bacteria"/>
</dbReference>
<organism evidence="1 2">
    <name type="scientific">Pararhodospirillum photometricum DSM 122</name>
    <dbReference type="NCBI Taxonomy" id="1150469"/>
    <lineage>
        <taxon>Bacteria</taxon>
        <taxon>Pseudomonadati</taxon>
        <taxon>Pseudomonadota</taxon>
        <taxon>Alphaproteobacteria</taxon>
        <taxon>Rhodospirillales</taxon>
        <taxon>Rhodospirillaceae</taxon>
        <taxon>Pararhodospirillum</taxon>
    </lineage>
</organism>
<gene>
    <name evidence="1" type="ORF">RSPPHO_02422</name>
</gene>
<dbReference type="HOGENOM" id="CLU_1389292_0_0_5"/>
<evidence type="ECO:0000313" key="1">
    <source>
        <dbReference type="EMBL" id="CCG09048.1"/>
    </source>
</evidence>
<sequence>MSHGVAGAAFVEALLTCEEDLPALYAEALKADVFARAEGMEGRAAGAFALVGLAGELAVEVGILPFSAGEAMAAAVGAFTSWRGLQKGSAAPETDAILSALRGFVTKAEARFSPLGGDTVVRDRAGWWRGDDGERVHYLTGEALREACPGFDLSRILDAVDEAGWIAERDKGKRRKNIKVAGRALPLYALKIGEEA</sequence>
<protein>
    <submittedName>
        <fullName evidence="1">Uncharacterized protein</fullName>
    </submittedName>
</protein>
<name>H6SM33_PARPM</name>
<dbReference type="AlphaFoldDB" id="H6SM33"/>
<proteinExistence type="predicted"/>
<keyword evidence="2" id="KW-1185">Reference proteome</keyword>
<dbReference type="EMBL" id="HE663493">
    <property type="protein sequence ID" value="CCG09048.1"/>
    <property type="molecule type" value="Genomic_DNA"/>
</dbReference>
<dbReference type="RefSeq" id="WP_014415680.1">
    <property type="nucleotide sequence ID" value="NC_017059.1"/>
</dbReference>
<reference evidence="1 2" key="1">
    <citation type="submission" date="2012-02" db="EMBL/GenBank/DDBJ databases">
        <title>Shotgun genome sequence of Phaeospirillum photometricum DSM 122.</title>
        <authorList>
            <person name="Duquesne K."/>
            <person name="Sturgis J."/>
        </authorList>
    </citation>
    <scope>NUCLEOTIDE SEQUENCE [LARGE SCALE GENOMIC DNA]</scope>
    <source>
        <strain evidence="2">DSM122</strain>
    </source>
</reference>